<name>A0A9P7E5K9_9AGAM</name>
<dbReference type="InterPro" id="IPR011010">
    <property type="entry name" value="DNA_brk_join_enz"/>
</dbReference>
<dbReference type="Gene3D" id="1.10.150.130">
    <property type="match status" value="1"/>
</dbReference>
<accession>A0A9P7E5K9</accession>
<evidence type="ECO:0000256" key="1">
    <source>
        <dbReference type="ARBA" id="ARBA00023125"/>
    </source>
</evidence>
<keyword evidence="1" id="KW-0238">DNA-binding</keyword>
<comment type="caution">
    <text evidence="3">The sequence shown here is derived from an EMBL/GenBank/DDBJ whole genome shotgun (WGS) entry which is preliminary data.</text>
</comment>
<dbReference type="OrthoDB" id="3254696at2759"/>
<keyword evidence="2" id="KW-0233">DNA recombination</keyword>
<dbReference type="Gene3D" id="1.10.443.10">
    <property type="entry name" value="Intergrase catalytic core"/>
    <property type="match status" value="1"/>
</dbReference>
<dbReference type="GeneID" id="64630399"/>
<proteinExistence type="predicted"/>
<gene>
    <name evidence="3" type="ORF">BJ212DRAFT_1373911</name>
</gene>
<dbReference type="InterPro" id="IPR052925">
    <property type="entry name" value="Phage_Integrase-like_Recomb"/>
</dbReference>
<dbReference type="GO" id="GO:0015074">
    <property type="term" value="P:DNA integration"/>
    <property type="evidence" value="ECO:0007669"/>
    <property type="project" value="InterPro"/>
</dbReference>
<dbReference type="PANTHER" id="PTHR34605:SF3">
    <property type="entry name" value="P CELL-TYPE AGGLUTINATION PROTEIN MAP4-LIKE-RELATED"/>
    <property type="match status" value="1"/>
</dbReference>
<protein>
    <recommendedName>
        <fullName evidence="5">Tyr recombinase domain-containing protein</fullName>
    </recommendedName>
</protein>
<dbReference type="EMBL" id="JABBWG010000028">
    <property type="protein sequence ID" value="KAG1811888.1"/>
    <property type="molecule type" value="Genomic_DNA"/>
</dbReference>
<dbReference type="GO" id="GO:0006310">
    <property type="term" value="P:DNA recombination"/>
    <property type="evidence" value="ECO:0007669"/>
    <property type="project" value="UniProtKB-KW"/>
</dbReference>
<dbReference type="InterPro" id="IPR010998">
    <property type="entry name" value="Integrase_recombinase_N"/>
</dbReference>
<dbReference type="GO" id="GO:0003677">
    <property type="term" value="F:DNA binding"/>
    <property type="evidence" value="ECO:0007669"/>
    <property type="project" value="UniProtKB-KW"/>
</dbReference>
<evidence type="ECO:0000256" key="2">
    <source>
        <dbReference type="ARBA" id="ARBA00023172"/>
    </source>
</evidence>
<dbReference type="Proteomes" id="UP000807769">
    <property type="component" value="Unassembled WGS sequence"/>
</dbReference>
<organism evidence="3 4">
    <name type="scientific">Suillus subaureus</name>
    <dbReference type="NCBI Taxonomy" id="48587"/>
    <lineage>
        <taxon>Eukaryota</taxon>
        <taxon>Fungi</taxon>
        <taxon>Dikarya</taxon>
        <taxon>Basidiomycota</taxon>
        <taxon>Agaricomycotina</taxon>
        <taxon>Agaricomycetes</taxon>
        <taxon>Agaricomycetidae</taxon>
        <taxon>Boletales</taxon>
        <taxon>Suillineae</taxon>
        <taxon>Suillaceae</taxon>
        <taxon>Suillus</taxon>
    </lineage>
</organism>
<dbReference type="SUPFAM" id="SSF56349">
    <property type="entry name" value="DNA breaking-rejoining enzymes"/>
    <property type="match status" value="1"/>
</dbReference>
<evidence type="ECO:0000313" key="4">
    <source>
        <dbReference type="Proteomes" id="UP000807769"/>
    </source>
</evidence>
<keyword evidence="4" id="KW-1185">Reference proteome</keyword>
<dbReference type="InterPro" id="IPR013762">
    <property type="entry name" value="Integrase-like_cat_sf"/>
</dbReference>
<reference evidence="3" key="1">
    <citation type="journal article" date="2020" name="New Phytol.">
        <title>Comparative genomics reveals dynamic genome evolution in host specialist ectomycorrhizal fungi.</title>
        <authorList>
            <person name="Lofgren L.A."/>
            <person name="Nguyen N.H."/>
            <person name="Vilgalys R."/>
            <person name="Ruytinx J."/>
            <person name="Liao H.L."/>
            <person name="Branco S."/>
            <person name="Kuo A."/>
            <person name="LaButti K."/>
            <person name="Lipzen A."/>
            <person name="Andreopoulos W."/>
            <person name="Pangilinan J."/>
            <person name="Riley R."/>
            <person name="Hundley H."/>
            <person name="Na H."/>
            <person name="Barry K."/>
            <person name="Grigoriev I.V."/>
            <person name="Stajich J.E."/>
            <person name="Kennedy P.G."/>
        </authorList>
    </citation>
    <scope>NUCLEOTIDE SEQUENCE</scope>
    <source>
        <strain evidence="3">MN1</strain>
    </source>
</reference>
<dbReference type="RefSeq" id="XP_041190309.1">
    <property type="nucleotide sequence ID" value="XM_041336382.1"/>
</dbReference>
<evidence type="ECO:0008006" key="5">
    <source>
        <dbReference type="Google" id="ProtNLM"/>
    </source>
</evidence>
<evidence type="ECO:0000313" key="3">
    <source>
        <dbReference type="EMBL" id="KAG1811888.1"/>
    </source>
</evidence>
<dbReference type="PANTHER" id="PTHR34605">
    <property type="entry name" value="PHAGE_INTEGRASE DOMAIN-CONTAINING PROTEIN"/>
    <property type="match status" value="1"/>
</dbReference>
<sequence length="352" mass="38902">MNSPPLSTIDHPIIRHIANMANQAALRDTASYDTGLRKFRVFCDVFSIPESDRLPASFELLHSFALWAATDPEPSDPLLSAVGSSASFEPVSVGVVRKYLSAVRAWHIAQGWPPSLSSSDYERIKWSLRGLENLQAGRRKPLRPPISIAMLTVIKAALILSDPFDACVWAMASCSFFGMMRFSEVSVTSRSAFNPSKHLTRAHAFFGHDLRNTPYARLDLPSAKTARAGETQSIFLTEQGDLCPLAALRNLAMVVPALADDPLFSWRDSRGEIRPMVKVRALERINSMLVAGGWGTSFGHSFRMGGASFYLAQKVDPEIIRIAGRWKSLAYETYIRAFEQISSQHLANAISS</sequence>
<dbReference type="AlphaFoldDB" id="A0A9P7E5K9"/>